<dbReference type="PANTHER" id="PTHR43329">
    <property type="entry name" value="EPOXIDE HYDROLASE"/>
    <property type="match status" value="1"/>
</dbReference>
<dbReference type="Gene3D" id="3.40.50.1820">
    <property type="entry name" value="alpha/beta hydrolase"/>
    <property type="match status" value="1"/>
</dbReference>
<gene>
    <name evidence="3" type="ORF">BDW59DRAFT_144838</name>
</gene>
<dbReference type="InterPro" id="IPR029058">
    <property type="entry name" value="AB_hydrolase_fold"/>
</dbReference>
<keyword evidence="1" id="KW-1133">Transmembrane helix</keyword>
<feature type="domain" description="AB hydrolase-1" evidence="2">
    <location>
        <begin position="92"/>
        <end position="204"/>
    </location>
</feature>
<dbReference type="SUPFAM" id="SSF53474">
    <property type="entry name" value="alpha/beta-Hydrolases"/>
    <property type="match status" value="1"/>
</dbReference>
<proteinExistence type="predicted"/>
<dbReference type="EMBL" id="JBFXLS010000028">
    <property type="protein sequence ID" value="KAL2826856.1"/>
    <property type="molecule type" value="Genomic_DNA"/>
</dbReference>
<evidence type="ECO:0000259" key="2">
    <source>
        <dbReference type="Pfam" id="PF00561"/>
    </source>
</evidence>
<dbReference type="InterPro" id="IPR000073">
    <property type="entry name" value="AB_hydrolase_1"/>
</dbReference>
<comment type="caution">
    <text evidence="3">The sequence shown here is derived from an EMBL/GenBank/DDBJ whole genome shotgun (WGS) entry which is preliminary data.</text>
</comment>
<keyword evidence="3" id="KW-0378">Hydrolase</keyword>
<dbReference type="Proteomes" id="UP001610335">
    <property type="component" value="Unassembled WGS sequence"/>
</dbReference>
<organism evidence="3 4">
    <name type="scientific">Aspergillus cavernicola</name>
    <dbReference type="NCBI Taxonomy" id="176166"/>
    <lineage>
        <taxon>Eukaryota</taxon>
        <taxon>Fungi</taxon>
        <taxon>Dikarya</taxon>
        <taxon>Ascomycota</taxon>
        <taxon>Pezizomycotina</taxon>
        <taxon>Eurotiomycetes</taxon>
        <taxon>Eurotiomycetidae</taxon>
        <taxon>Eurotiales</taxon>
        <taxon>Aspergillaceae</taxon>
        <taxon>Aspergillus</taxon>
        <taxon>Aspergillus subgen. Nidulantes</taxon>
    </lineage>
</organism>
<keyword evidence="1" id="KW-0812">Transmembrane</keyword>
<sequence>MASLSTPLKSAFVFSYGLLTMAMYALIAISAGIFFKNTTEKETVELQLARNRLWNLSKKWSAFSHQIFTLQNGFKFHYVCNDPDTTPGAKKPLVIFIHGFPDSWAIWRHIINAESLQSTATVVAVDLPGYGGSESLDRYSATTVLENLTEFIIAMRSKYGIDSAADTHQQRTIIVGHDWGCVISMRLATDAPQLADRFILTNGPLIPLVKSNANRLLSSSLKMFKAFLRSPIRSRALLVNAAKTLMPILDQMKSSGYVFSFQLPRGFVEYLGTGGNRAFLKLCHKVSYGSQEFTPTDAAECMASTLGPSVHEGENRTTNGEGYAESVVRKRALSNFFEMCSYYRDGTAFSRWNKSVETITALHNITQEHGPRDAGSGAGIFNDGPKGSLKASATILWGKKDNALTVPLCLDGIADYLGQDSQVIELPGSGHFTPLERGSRIALSKAVEWAVKGEREDIGAVMEACYPKATVIVRK</sequence>
<evidence type="ECO:0000256" key="1">
    <source>
        <dbReference type="SAM" id="Phobius"/>
    </source>
</evidence>
<dbReference type="GO" id="GO:0016787">
    <property type="term" value="F:hydrolase activity"/>
    <property type="evidence" value="ECO:0007669"/>
    <property type="project" value="UniProtKB-KW"/>
</dbReference>
<protein>
    <submittedName>
        <fullName evidence="3">Alpha/Beta hydrolase protein</fullName>
    </submittedName>
</protein>
<evidence type="ECO:0000313" key="4">
    <source>
        <dbReference type="Proteomes" id="UP001610335"/>
    </source>
</evidence>
<evidence type="ECO:0000313" key="3">
    <source>
        <dbReference type="EMBL" id="KAL2826856.1"/>
    </source>
</evidence>
<keyword evidence="1" id="KW-0472">Membrane</keyword>
<name>A0ABR4IGJ2_9EURO</name>
<keyword evidence="4" id="KW-1185">Reference proteome</keyword>
<feature type="transmembrane region" description="Helical" evidence="1">
    <location>
        <begin position="12"/>
        <end position="35"/>
    </location>
</feature>
<accession>A0ABR4IGJ2</accession>
<dbReference type="Pfam" id="PF00561">
    <property type="entry name" value="Abhydrolase_1"/>
    <property type="match status" value="1"/>
</dbReference>
<reference evidence="3 4" key="1">
    <citation type="submission" date="2024-07" db="EMBL/GenBank/DDBJ databases">
        <title>Section-level genome sequencing and comparative genomics of Aspergillus sections Usti and Cavernicolus.</title>
        <authorList>
            <consortium name="Lawrence Berkeley National Laboratory"/>
            <person name="Nybo J.L."/>
            <person name="Vesth T.C."/>
            <person name="Theobald S."/>
            <person name="Frisvad J.C."/>
            <person name="Larsen T.O."/>
            <person name="Kjaerboelling I."/>
            <person name="Rothschild-Mancinelli K."/>
            <person name="Lyhne E.K."/>
            <person name="Kogle M.E."/>
            <person name="Barry K."/>
            <person name="Clum A."/>
            <person name="Na H."/>
            <person name="Ledsgaard L."/>
            <person name="Lin J."/>
            <person name="Lipzen A."/>
            <person name="Kuo A."/>
            <person name="Riley R."/>
            <person name="Mondo S."/>
            <person name="LaButti K."/>
            <person name="Haridas S."/>
            <person name="Pangalinan J."/>
            <person name="Salamov A.A."/>
            <person name="Simmons B.A."/>
            <person name="Magnuson J.K."/>
            <person name="Chen J."/>
            <person name="Drula E."/>
            <person name="Henrissat B."/>
            <person name="Wiebenga A."/>
            <person name="Lubbers R.J."/>
            <person name="Gomes A.C."/>
            <person name="Makela M.R."/>
            <person name="Stajich J."/>
            <person name="Grigoriev I.V."/>
            <person name="Mortensen U.H."/>
            <person name="De vries R.P."/>
            <person name="Baker S.E."/>
            <person name="Andersen M.R."/>
        </authorList>
    </citation>
    <scope>NUCLEOTIDE SEQUENCE [LARGE SCALE GENOMIC DNA]</scope>
    <source>
        <strain evidence="3 4">CBS 600.67</strain>
    </source>
</reference>